<keyword evidence="3" id="KW-1185">Reference proteome</keyword>
<feature type="region of interest" description="Disordered" evidence="1">
    <location>
        <begin position="1"/>
        <end position="67"/>
    </location>
</feature>
<evidence type="ECO:0000313" key="2">
    <source>
        <dbReference type="EMBL" id="KAJ8439710.1"/>
    </source>
</evidence>
<dbReference type="PANTHER" id="PTHR36765:SF1">
    <property type="entry name" value="EXPRESSED PROTEIN"/>
    <property type="match status" value="1"/>
</dbReference>
<sequence length="221" mass="24667">MGSQHKDADSSSSDEDGDEEWKAAINAVASVTASTFLGCPPPPNRKPTSTPLSEEDDEGSKSQRPLKHYQIKAQKALYGMLEKSLVFVKDTNPMGITKDDPEVNEGGVRLFKNSPLGIVFDHKDEPKGPRKKPRILPGEEIDEKSKKFKRRVQSVVVEGMDILASAKDACQKSRVKWETKEAAAREAAMREEERVAQLKKIRGEEWLPSIAREMQGQSRIH</sequence>
<dbReference type="Proteomes" id="UP001153076">
    <property type="component" value="Unassembled WGS sequence"/>
</dbReference>
<dbReference type="AlphaFoldDB" id="A0A9Q1QGL0"/>
<gene>
    <name evidence="2" type="ORF">Cgig2_009534</name>
</gene>
<name>A0A9Q1QGL0_9CARY</name>
<dbReference type="PANTHER" id="PTHR36765">
    <property type="entry name" value="EXPRESSED PROTEIN"/>
    <property type="match status" value="1"/>
</dbReference>
<organism evidence="2 3">
    <name type="scientific">Carnegiea gigantea</name>
    <dbReference type="NCBI Taxonomy" id="171969"/>
    <lineage>
        <taxon>Eukaryota</taxon>
        <taxon>Viridiplantae</taxon>
        <taxon>Streptophyta</taxon>
        <taxon>Embryophyta</taxon>
        <taxon>Tracheophyta</taxon>
        <taxon>Spermatophyta</taxon>
        <taxon>Magnoliopsida</taxon>
        <taxon>eudicotyledons</taxon>
        <taxon>Gunneridae</taxon>
        <taxon>Pentapetalae</taxon>
        <taxon>Caryophyllales</taxon>
        <taxon>Cactineae</taxon>
        <taxon>Cactaceae</taxon>
        <taxon>Cactoideae</taxon>
        <taxon>Echinocereeae</taxon>
        <taxon>Carnegiea</taxon>
    </lineage>
</organism>
<dbReference type="OrthoDB" id="1919921at2759"/>
<evidence type="ECO:0000313" key="3">
    <source>
        <dbReference type="Proteomes" id="UP001153076"/>
    </source>
</evidence>
<reference evidence="2" key="1">
    <citation type="submission" date="2022-04" db="EMBL/GenBank/DDBJ databases">
        <title>Carnegiea gigantea Genome sequencing and assembly v2.</title>
        <authorList>
            <person name="Copetti D."/>
            <person name="Sanderson M.J."/>
            <person name="Burquez A."/>
            <person name="Wojciechowski M.F."/>
        </authorList>
    </citation>
    <scope>NUCLEOTIDE SEQUENCE</scope>
    <source>
        <strain evidence="2">SGP5-SGP5p</strain>
        <tissue evidence="2">Aerial part</tissue>
    </source>
</reference>
<dbReference type="EMBL" id="JAKOGI010000208">
    <property type="protein sequence ID" value="KAJ8439710.1"/>
    <property type="molecule type" value="Genomic_DNA"/>
</dbReference>
<comment type="caution">
    <text evidence="2">The sequence shown here is derived from an EMBL/GenBank/DDBJ whole genome shotgun (WGS) entry which is preliminary data.</text>
</comment>
<protein>
    <submittedName>
        <fullName evidence="2">Uncharacterized protein</fullName>
    </submittedName>
</protein>
<accession>A0A9Q1QGL0</accession>
<evidence type="ECO:0000256" key="1">
    <source>
        <dbReference type="SAM" id="MobiDB-lite"/>
    </source>
</evidence>
<proteinExistence type="predicted"/>